<accession>A0A8X6PXD9</accession>
<sequence>MVRCADFLLAHSDFCSTQDIKIIGFGFTYEKYLTSGGIEMMRDSKRRLIFPSAEHSPPPIIQLQAIRMKDTVTVKETPNRLSESASVSDKRRSLTSLEMKGNRPRAERDDHRPQGEADHDKGHLNFHLVGRFKKPCLQIERHSCRINFCPVPLKRITRS</sequence>
<organism evidence="2 3">
    <name type="scientific">Nephila pilipes</name>
    <name type="common">Giant wood spider</name>
    <name type="synonym">Nephila maculata</name>
    <dbReference type="NCBI Taxonomy" id="299642"/>
    <lineage>
        <taxon>Eukaryota</taxon>
        <taxon>Metazoa</taxon>
        <taxon>Ecdysozoa</taxon>
        <taxon>Arthropoda</taxon>
        <taxon>Chelicerata</taxon>
        <taxon>Arachnida</taxon>
        <taxon>Araneae</taxon>
        <taxon>Araneomorphae</taxon>
        <taxon>Entelegynae</taxon>
        <taxon>Araneoidea</taxon>
        <taxon>Nephilidae</taxon>
        <taxon>Nephila</taxon>
    </lineage>
</organism>
<evidence type="ECO:0000256" key="1">
    <source>
        <dbReference type="SAM" id="MobiDB-lite"/>
    </source>
</evidence>
<dbReference type="EMBL" id="BMAW01023919">
    <property type="protein sequence ID" value="GFT85355.1"/>
    <property type="molecule type" value="Genomic_DNA"/>
</dbReference>
<evidence type="ECO:0000313" key="3">
    <source>
        <dbReference type="Proteomes" id="UP000887013"/>
    </source>
</evidence>
<name>A0A8X6PXD9_NEPPI</name>
<comment type="caution">
    <text evidence="2">The sequence shown here is derived from an EMBL/GenBank/DDBJ whole genome shotgun (WGS) entry which is preliminary data.</text>
</comment>
<keyword evidence="3" id="KW-1185">Reference proteome</keyword>
<dbReference type="AlphaFoldDB" id="A0A8X6PXD9"/>
<gene>
    <name evidence="2" type="ORF">NPIL_477441</name>
</gene>
<reference evidence="2" key="1">
    <citation type="submission" date="2020-08" db="EMBL/GenBank/DDBJ databases">
        <title>Multicomponent nature underlies the extraordinary mechanical properties of spider dragline silk.</title>
        <authorList>
            <person name="Kono N."/>
            <person name="Nakamura H."/>
            <person name="Mori M."/>
            <person name="Yoshida Y."/>
            <person name="Ohtoshi R."/>
            <person name="Malay A.D."/>
            <person name="Moran D.A.P."/>
            <person name="Tomita M."/>
            <person name="Numata K."/>
            <person name="Arakawa K."/>
        </authorList>
    </citation>
    <scope>NUCLEOTIDE SEQUENCE</scope>
</reference>
<evidence type="ECO:0000313" key="2">
    <source>
        <dbReference type="EMBL" id="GFT85355.1"/>
    </source>
</evidence>
<protein>
    <submittedName>
        <fullName evidence="2">Uncharacterized protein</fullName>
    </submittedName>
</protein>
<proteinExistence type="predicted"/>
<dbReference type="Proteomes" id="UP000887013">
    <property type="component" value="Unassembled WGS sequence"/>
</dbReference>
<feature type="compositionally biased region" description="Basic and acidic residues" evidence="1">
    <location>
        <begin position="100"/>
        <end position="121"/>
    </location>
</feature>
<feature type="region of interest" description="Disordered" evidence="1">
    <location>
        <begin position="75"/>
        <end position="121"/>
    </location>
</feature>
<feature type="compositionally biased region" description="Polar residues" evidence="1">
    <location>
        <begin position="75"/>
        <end position="87"/>
    </location>
</feature>